<reference evidence="1 2" key="2">
    <citation type="submission" date="2018-11" db="EMBL/GenBank/DDBJ databases">
        <authorList>
            <consortium name="Pathogen Informatics"/>
        </authorList>
    </citation>
    <scope>NUCLEOTIDE SEQUENCE [LARGE SCALE GENOMIC DNA]</scope>
</reference>
<keyword evidence="2" id="KW-1185">Reference proteome</keyword>
<protein>
    <submittedName>
        <fullName evidence="3">Transcriptional regulator</fullName>
    </submittedName>
</protein>
<evidence type="ECO:0000313" key="3">
    <source>
        <dbReference type="WBParaSite" id="GPUH_0002483801-mRNA-1"/>
    </source>
</evidence>
<proteinExistence type="predicted"/>
<dbReference type="AlphaFoldDB" id="A0A183EV17"/>
<dbReference type="OrthoDB" id="10264848at2759"/>
<name>A0A183EV17_9BILA</name>
<organism evidence="3">
    <name type="scientific">Gongylonema pulchrum</name>
    <dbReference type="NCBI Taxonomy" id="637853"/>
    <lineage>
        <taxon>Eukaryota</taxon>
        <taxon>Metazoa</taxon>
        <taxon>Ecdysozoa</taxon>
        <taxon>Nematoda</taxon>
        <taxon>Chromadorea</taxon>
        <taxon>Rhabditida</taxon>
        <taxon>Spirurina</taxon>
        <taxon>Spiruromorpha</taxon>
        <taxon>Spiruroidea</taxon>
        <taxon>Gongylonematidae</taxon>
        <taxon>Gongylonema</taxon>
    </lineage>
</organism>
<gene>
    <name evidence="1" type="ORF">GPUH_LOCUS24806</name>
</gene>
<dbReference type="EMBL" id="UYRT01102587">
    <property type="protein sequence ID" value="VDN43354.1"/>
    <property type="molecule type" value="Genomic_DNA"/>
</dbReference>
<reference evidence="3" key="1">
    <citation type="submission" date="2016-06" db="UniProtKB">
        <authorList>
            <consortium name="WormBaseParasite"/>
        </authorList>
    </citation>
    <scope>IDENTIFICATION</scope>
</reference>
<dbReference type="WBParaSite" id="GPUH_0002483801-mRNA-1">
    <property type="protein sequence ID" value="GPUH_0002483801-mRNA-1"/>
    <property type="gene ID" value="GPUH_0002483801"/>
</dbReference>
<accession>A0A183EV17</accession>
<dbReference type="Proteomes" id="UP000271098">
    <property type="component" value="Unassembled WGS sequence"/>
</dbReference>
<sequence length="98" mass="11117">MLCERLRSEKLLVASELDTLQRLNEQTVLSRLINSHPDVRPENCCMLIAQLDGTRFVAGYRRIDGQHYSSVTELLNLLLNSPTLVAEILHSIDQISKV</sequence>
<evidence type="ECO:0000313" key="1">
    <source>
        <dbReference type="EMBL" id="VDN43354.1"/>
    </source>
</evidence>
<evidence type="ECO:0000313" key="2">
    <source>
        <dbReference type="Proteomes" id="UP000271098"/>
    </source>
</evidence>